<feature type="chain" id="PRO_5012969524" description="Flagellar L-ring protein" evidence="12">
    <location>
        <begin position="28"/>
        <end position="225"/>
    </location>
</feature>
<evidence type="ECO:0000256" key="7">
    <source>
        <dbReference type="ARBA" id="ARBA00023139"/>
    </source>
</evidence>
<evidence type="ECO:0000256" key="8">
    <source>
        <dbReference type="ARBA" id="ARBA00023143"/>
    </source>
</evidence>
<evidence type="ECO:0000256" key="4">
    <source>
        <dbReference type="ARBA" id="ARBA00011439"/>
    </source>
</evidence>
<dbReference type="InterPro" id="IPR000527">
    <property type="entry name" value="Flag_Lring"/>
</dbReference>
<dbReference type="Pfam" id="PF02107">
    <property type="entry name" value="FlgH"/>
    <property type="match status" value="1"/>
</dbReference>
<comment type="subcellular location">
    <subcellularLocation>
        <location evidence="11">Cell outer membrane</location>
        <topology evidence="11">Lipid-anchor</topology>
    </subcellularLocation>
    <subcellularLocation>
        <location evidence="11">Bacterial flagellum basal body</location>
    </subcellularLocation>
    <subcellularLocation>
        <location evidence="2">Membrane</location>
        <topology evidence="2">Lipid-anchor</topology>
    </subcellularLocation>
</comment>
<evidence type="ECO:0000256" key="5">
    <source>
        <dbReference type="ARBA" id="ARBA00022729"/>
    </source>
</evidence>
<dbReference type="Proteomes" id="UP000228987">
    <property type="component" value="Unassembled WGS sequence"/>
</dbReference>
<keyword evidence="6 11" id="KW-0472">Membrane</keyword>
<evidence type="ECO:0000313" key="14">
    <source>
        <dbReference type="Proteomes" id="UP000228987"/>
    </source>
</evidence>
<evidence type="ECO:0000256" key="11">
    <source>
        <dbReference type="HAMAP-Rule" id="MF_00415"/>
    </source>
</evidence>
<keyword evidence="9 11" id="KW-0998">Cell outer membrane</keyword>
<accession>A0A2A5CAB4</accession>
<evidence type="ECO:0000256" key="6">
    <source>
        <dbReference type="ARBA" id="ARBA00023136"/>
    </source>
</evidence>
<feature type="signal peptide" evidence="12">
    <location>
        <begin position="1"/>
        <end position="27"/>
    </location>
</feature>
<dbReference type="HAMAP" id="MF_00415">
    <property type="entry name" value="FlgH"/>
    <property type="match status" value="1"/>
</dbReference>
<keyword evidence="8 11" id="KW-0975">Bacterial flagellum</keyword>
<evidence type="ECO:0000256" key="3">
    <source>
        <dbReference type="ARBA" id="ARBA00006929"/>
    </source>
</evidence>
<dbReference type="AlphaFoldDB" id="A0A2A5CAB4"/>
<evidence type="ECO:0000256" key="1">
    <source>
        <dbReference type="ARBA" id="ARBA00002591"/>
    </source>
</evidence>
<proteinExistence type="inferred from homology"/>
<comment type="caution">
    <text evidence="13">The sequence shown here is derived from an EMBL/GenBank/DDBJ whole genome shotgun (WGS) entry which is preliminary data.</text>
</comment>
<evidence type="ECO:0000256" key="12">
    <source>
        <dbReference type="SAM" id="SignalP"/>
    </source>
</evidence>
<organism evidence="13 14">
    <name type="scientific">SAR86 cluster bacterium</name>
    <dbReference type="NCBI Taxonomy" id="2030880"/>
    <lineage>
        <taxon>Bacteria</taxon>
        <taxon>Pseudomonadati</taxon>
        <taxon>Pseudomonadota</taxon>
        <taxon>Gammaproteobacteria</taxon>
        <taxon>SAR86 cluster</taxon>
    </lineage>
</organism>
<keyword evidence="10 11" id="KW-0449">Lipoprotein</keyword>
<keyword evidence="13" id="KW-0966">Cell projection</keyword>
<dbReference type="GO" id="GO:0003774">
    <property type="term" value="F:cytoskeletal motor activity"/>
    <property type="evidence" value="ECO:0007669"/>
    <property type="project" value="InterPro"/>
</dbReference>
<protein>
    <recommendedName>
        <fullName evidence="11">Flagellar L-ring protein</fullName>
    </recommendedName>
    <alternativeName>
        <fullName evidence="11">Basal body L-ring protein</fullName>
    </alternativeName>
</protein>
<dbReference type="PANTHER" id="PTHR34933">
    <property type="entry name" value="FLAGELLAR L-RING PROTEIN"/>
    <property type="match status" value="1"/>
</dbReference>
<comment type="function">
    <text evidence="1 11">Assembles around the rod to form the L-ring and probably protects the motor/basal body from shearing forces during rotation.</text>
</comment>
<dbReference type="EMBL" id="NVWI01000007">
    <property type="protein sequence ID" value="PCJ40834.1"/>
    <property type="molecule type" value="Genomic_DNA"/>
</dbReference>
<keyword evidence="7" id="KW-0564">Palmitate</keyword>
<dbReference type="GO" id="GO:0009279">
    <property type="term" value="C:cell outer membrane"/>
    <property type="evidence" value="ECO:0007669"/>
    <property type="project" value="UniProtKB-SubCell"/>
</dbReference>
<reference evidence="14" key="1">
    <citation type="submission" date="2017-08" db="EMBL/GenBank/DDBJ databases">
        <title>A dynamic microbial community with high functional redundancy inhabits the cold, oxic subseafloor aquifer.</title>
        <authorList>
            <person name="Tully B.J."/>
            <person name="Wheat C.G."/>
            <person name="Glazer B.T."/>
            <person name="Huber J.A."/>
        </authorList>
    </citation>
    <scope>NUCLEOTIDE SEQUENCE [LARGE SCALE GENOMIC DNA]</scope>
</reference>
<dbReference type="PRINTS" id="PR01008">
    <property type="entry name" value="FLGLRINGFLGH"/>
</dbReference>
<keyword evidence="5 11" id="KW-0732">Signal</keyword>
<dbReference type="PANTHER" id="PTHR34933:SF1">
    <property type="entry name" value="FLAGELLAR L-RING PROTEIN"/>
    <property type="match status" value="1"/>
</dbReference>
<name>A0A2A5CAB4_9GAMM</name>
<keyword evidence="13" id="KW-0282">Flagellum</keyword>
<dbReference type="PROSITE" id="PS51257">
    <property type="entry name" value="PROKAR_LIPOPROTEIN"/>
    <property type="match status" value="1"/>
</dbReference>
<dbReference type="GO" id="GO:0009427">
    <property type="term" value="C:bacterial-type flagellum basal body, distal rod, L ring"/>
    <property type="evidence" value="ECO:0007669"/>
    <property type="project" value="InterPro"/>
</dbReference>
<evidence type="ECO:0000256" key="9">
    <source>
        <dbReference type="ARBA" id="ARBA00023237"/>
    </source>
</evidence>
<sequence>MFSIFKARLSTLLVAVLVMLLSGCTSIPEEIEPEFSPTYQSRNSDADSRQGSIFQAGNVLALFEDQKANRIGDILTVLLVEQTSGQNSSDNNVNQSTNMSLATPTFGGSSRPNMGVDLSSENSFIGASGSSQSNSLSGSIAVTVTEVLDNGNLIIEGEKWIRINQGNEYIRLQGVIRPKDIDTFNTLYSTQIADAHISYGGRGNNARGNVPGWAAKILFSPLWPF</sequence>
<evidence type="ECO:0000256" key="2">
    <source>
        <dbReference type="ARBA" id="ARBA00004635"/>
    </source>
</evidence>
<dbReference type="GO" id="GO:0071973">
    <property type="term" value="P:bacterial-type flagellum-dependent cell motility"/>
    <property type="evidence" value="ECO:0007669"/>
    <property type="project" value="InterPro"/>
</dbReference>
<evidence type="ECO:0000313" key="13">
    <source>
        <dbReference type="EMBL" id="PCJ40834.1"/>
    </source>
</evidence>
<evidence type="ECO:0000256" key="10">
    <source>
        <dbReference type="ARBA" id="ARBA00023288"/>
    </source>
</evidence>
<keyword evidence="13" id="KW-0969">Cilium</keyword>
<gene>
    <name evidence="11 13" type="primary">flgH</name>
    <name evidence="13" type="ORF">COA71_09530</name>
</gene>
<comment type="subunit">
    <text evidence="4 11">The basal body constitutes a major portion of the flagellar organelle and consists of four rings (L,P,S, and M) mounted on a central rod.</text>
</comment>
<comment type="similarity">
    <text evidence="3 11">Belongs to the FlgH family.</text>
</comment>